<dbReference type="GO" id="GO:0016787">
    <property type="term" value="F:hydrolase activity"/>
    <property type="evidence" value="ECO:0007669"/>
    <property type="project" value="UniProtKB-KW"/>
</dbReference>
<dbReference type="GO" id="GO:0006776">
    <property type="term" value="P:vitamin A metabolic process"/>
    <property type="evidence" value="ECO:0007669"/>
    <property type="project" value="TreeGrafter"/>
</dbReference>
<dbReference type="InterPro" id="IPR007053">
    <property type="entry name" value="LRAT_dom"/>
</dbReference>
<comment type="caution">
    <text evidence="3">The sequence shown here is derived from an EMBL/GenBank/DDBJ whole genome shotgun (WGS) entry which is preliminary data.</text>
</comment>
<dbReference type="Gene3D" id="3.90.1720.10">
    <property type="entry name" value="endopeptidase domain like (from Nostoc punctiforme)"/>
    <property type="match status" value="2"/>
</dbReference>
<proteinExistence type="predicted"/>
<keyword evidence="3" id="KW-0378">Hydrolase</keyword>
<dbReference type="PANTHER" id="PTHR46678">
    <property type="entry name" value="LECITHIN RETINOL ACYLTRANSFERASE"/>
    <property type="match status" value="1"/>
</dbReference>
<feature type="domain" description="LRAT" evidence="2">
    <location>
        <begin position="107"/>
        <end position="196"/>
    </location>
</feature>
<dbReference type="GO" id="GO:0047173">
    <property type="term" value="F:phosphatidylcholine-retinol O-acyltransferase activity"/>
    <property type="evidence" value="ECO:0007669"/>
    <property type="project" value="InterPro"/>
</dbReference>
<reference evidence="3" key="1">
    <citation type="journal article" date="2015" name="Proc. Natl. Acad. Sci. U.S.A.">
        <title>Networks of energetic and metabolic interactions define dynamics in microbial communities.</title>
        <authorList>
            <person name="Embree M."/>
            <person name="Liu J.K."/>
            <person name="Al-Bassam M.M."/>
            <person name="Zengler K."/>
        </authorList>
    </citation>
    <scope>NUCLEOTIDE SEQUENCE</scope>
</reference>
<sequence>MEIFKGRRGQRSQSKMDKQGEKAEERRQKKLKRREQMDKIHSLIKINRDNRKEIQQITREMNPSLGKAARTYHNLLDTIDNYIESRDNGLNRMLFADNAADIRKGDHLFVQRPGFTHHGIYMGDNLVLHYHMSKVKVTGFEEFAEGAKIQKRSDEESPAAYPAEEIIKRGLSRYGENEYNIIFNNCEHFVRWARNG</sequence>
<dbReference type="InterPro" id="IPR042288">
    <property type="entry name" value="LRAT"/>
</dbReference>
<evidence type="ECO:0000259" key="2">
    <source>
        <dbReference type="PROSITE" id="PS51934"/>
    </source>
</evidence>
<gene>
    <name evidence="3" type="ORF">ASZ90_018003</name>
</gene>
<evidence type="ECO:0000256" key="1">
    <source>
        <dbReference type="SAM" id="MobiDB-lite"/>
    </source>
</evidence>
<feature type="compositionally biased region" description="Basic and acidic residues" evidence="1">
    <location>
        <begin position="14"/>
        <end position="27"/>
    </location>
</feature>
<evidence type="ECO:0000313" key="3">
    <source>
        <dbReference type="EMBL" id="KUG04642.1"/>
    </source>
</evidence>
<name>A0A0W8E7Q6_9ZZZZ</name>
<dbReference type="EMBL" id="LNQE01001844">
    <property type="protein sequence ID" value="KUG04642.1"/>
    <property type="molecule type" value="Genomic_DNA"/>
</dbReference>
<dbReference type="GO" id="GO:0005791">
    <property type="term" value="C:rough endoplasmic reticulum"/>
    <property type="evidence" value="ECO:0007669"/>
    <property type="project" value="TreeGrafter"/>
</dbReference>
<accession>A0A0W8E7Q6</accession>
<organism evidence="3">
    <name type="scientific">hydrocarbon metagenome</name>
    <dbReference type="NCBI Taxonomy" id="938273"/>
    <lineage>
        <taxon>unclassified sequences</taxon>
        <taxon>metagenomes</taxon>
        <taxon>ecological metagenomes</taxon>
    </lineage>
</organism>
<feature type="compositionally biased region" description="Basic residues" evidence="1">
    <location>
        <begin position="1"/>
        <end position="10"/>
    </location>
</feature>
<feature type="region of interest" description="Disordered" evidence="1">
    <location>
        <begin position="1"/>
        <end position="37"/>
    </location>
</feature>
<dbReference type="GO" id="GO:0042572">
    <property type="term" value="P:retinol metabolic process"/>
    <property type="evidence" value="ECO:0007669"/>
    <property type="project" value="InterPro"/>
</dbReference>
<dbReference type="AlphaFoldDB" id="A0A0W8E7Q6"/>
<dbReference type="PROSITE" id="PS51934">
    <property type="entry name" value="LRAT"/>
    <property type="match status" value="1"/>
</dbReference>
<dbReference type="PANTHER" id="PTHR46678:SF1">
    <property type="entry name" value="LECITHIN RETINOL ACYLTRANSFERASE"/>
    <property type="match status" value="1"/>
</dbReference>
<protein>
    <submittedName>
        <fullName evidence="3">Cell wall-associated hydrolase (Invasion-associated protein)</fullName>
    </submittedName>
</protein>
<dbReference type="Pfam" id="PF04970">
    <property type="entry name" value="LRAT"/>
    <property type="match status" value="1"/>
</dbReference>